<dbReference type="KEGG" id="acae:HYG86_01210"/>
<dbReference type="RefSeq" id="WP_213167150.1">
    <property type="nucleotide sequence ID" value="NZ_CP058559.1"/>
</dbReference>
<evidence type="ECO:0000313" key="1">
    <source>
        <dbReference type="EMBL" id="QNO13482.1"/>
    </source>
</evidence>
<evidence type="ECO:0000313" key="2">
    <source>
        <dbReference type="Proteomes" id="UP000516160"/>
    </source>
</evidence>
<proteinExistence type="predicted"/>
<protein>
    <submittedName>
        <fullName evidence="1">Uncharacterized protein</fullName>
    </submittedName>
</protein>
<dbReference type="Proteomes" id="UP000516160">
    <property type="component" value="Chromosome"/>
</dbReference>
<sequence>MSIYQFLASSKPLKEVKNPYIKMLSINEMLARKMKVPSFLLDSPTDRNEKIVLHFDSEEHLDEIEITIENNIPMDYLKKYTSKNHIYTLSWRYTEKRAKKLLQYIQEQLKQVEEIELWNTWMDEKIEGITLEKVNIKELTVQLIEETLGEQCYDHPKCLKVTKCSKSN</sequence>
<dbReference type="EMBL" id="CP058559">
    <property type="protein sequence ID" value="QNO13482.1"/>
    <property type="molecule type" value="Genomic_DNA"/>
</dbReference>
<accession>A0A7G9W470</accession>
<organism evidence="1 2">
    <name type="scientific">Alkalicella caledoniensis</name>
    <dbReference type="NCBI Taxonomy" id="2731377"/>
    <lineage>
        <taxon>Bacteria</taxon>
        <taxon>Bacillati</taxon>
        <taxon>Bacillota</taxon>
        <taxon>Clostridia</taxon>
        <taxon>Eubacteriales</taxon>
        <taxon>Proteinivoracaceae</taxon>
        <taxon>Alkalicella</taxon>
    </lineage>
</organism>
<dbReference type="AlphaFoldDB" id="A0A7G9W470"/>
<reference evidence="1 2" key="1">
    <citation type="submission" date="2020-07" db="EMBL/GenBank/DDBJ databases">
        <title>Alkalicella. sp. LB2 genome.</title>
        <authorList>
            <person name="Postec A."/>
            <person name="Quemeneur M."/>
        </authorList>
    </citation>
    <scope>NUCLEOTIDE SEQUENCE [LARGE SCALE GENOMIC DNA]</scope>
    <source>
        <strain evidence="1 2">LB2</strain>
    </source>
</reference>
<keyword evidence="2" id="KW-1185">Reference proteome</keyword>
<gene>
    <name evidence="1" type="ORF">HYG86_01210</name>
</gene>
<name>A0A7G9W470_ALKCA</name>